<evidence type="ECO:0000256" key="1">
    <source>
        <dbReference type="ARBA" id="ARBA00022679"/>
    </source>
</evidence>
<evidence type="ECO:0000313" key="3">
    <source>
        <dbReference type="Proteomes" id="UP000034799"/>
    </source>
</evidence>
<evidence type="ECO:0000313" key="2">
    <source>
        <dbReference type="EMBL" id="KKR06408.1"/>
    </source>
</evidence>
<dbReference type="GO" id="GO:0016765">
    <property type="term" value="F:transferase activity, transferring alkyl or aryl (other than methyl) groups"/>
    <property type="evidence" value="ECO:0007669"/>
    <property type="project" value="InterPro"/>
</dbReference>
<proteinExistence type="predicted"/>
<dbReference type="Pfam" id="PF01255">
    <property type="entry name" value="Prenyltransf"/>
    <property type="match status" value="1"/>
</dbReference>
<dbReference type="AlphaFoldDB" id="A0A0G0MTB3"/>
<dbReference type="InterPro" id="IPR036424">
    <property type="entry name" value="UPP_synth-like_sf"/>
</dbReference>
<dbReference type="Gene3D" id="3.40.1180.10">
    <property type="entry name" value="Decaprenyl diphosphate synthase-like"/>
    <property type="match status" value="1"/>
</dbReference>
<dbReference type="STRING" id="1619100.UT34_C0001G0448"/>
<dbReference type="SUPFAM" id="SSF64005">
    <property type="entry name" value="Undecaprenyl diphosphate synthase"/>
    <property type="match status" value="1"/>
</dbReference>
<name>A0A0G0MTB3_9BACT</name>
<sequence>MIIDLKHVLLLPDGNRRYAIKNKISYRESYDIYFSKILEFSKYLLLDLNIQEVSVAALYYYNFAGTTKRLAIDDFFDAGVLGLPNFAKDRDLEKSEVTINVFGQHENLFNYRNDYREVLSETSCRRGNKKILNLLFCYSGQKELEGILKRLLIKNNRVPTYEDLTSLMFSKNEIGMIITCGQIDYEGQPYPYSTTCMPFLNAYRAKFCAIPKLLPEIELKDIKLGVEGYRQIVETVSKRVYPEDPTKDFVFV</sequence>
<comment type="caution">
    <text evidence="2">The sequence shown here is derived from an EMBL/GenBank/DDBJ whole genome shotgun (WGS) entry which is preliminary data.</text>
</comment>
<dbReference type="Proteomes" id="UP000034799">
    <property type="component" value="Unassembled WGS sequence"/>
</dbReference>
<organism evidence="2 3">
    <name type="scientific">candidate division WS6 bacterium GW2011_GWF2_39_15</name>
    <dbReference type="NCBI Taxonomy" id="1619100"/>
    <lineage>
        <taxon>Bacteria</taxon>
        <taxon>Candidatus Dojkabacteria</taxon>
    </lineage>
</organism>
<accession>A0A0G0MTB3</accession>
<protein>
    <submittedName>
        <fullName evidence="2">Uncharacterized protein</fullName>
    </submittedName>
</protein>
<reference evidence="2 3" key="1">
    <citation type="journal article" date="2015" name="Nature">
        <title>rRNA introns, odd ribosomes, and small enigmatic genomes across a large radiation of phyla.</title>
        <authorList>
            <person name="Brown C.T."/>
            <person name="Hug L.A."/>
            <person name="Thomas B.C."/>
            <person name="Sharon I."/>
            <person name="Castelle C.J."/>
            <person name="Singh A."/>
            <person name="Wilkins M.J."/>
            <person name="Williams K.H."/>
            <person name="Banfield J.F."/>
        </authorList>
    </citation>
    <scope>NUCLEOTIDE SEQUENCE [LARGE SCALE GENOMIC DNA]</scope>
</reference>
<keyword evidence="1" id="KW-0808">Transferase</keyword>
<gene>
    <name evidence="2" type="ORF">UT34_C0001G0448</name>
</gene>
<dbReference type="InterPro" id="IPR001441">
    <property type="entry name" value="UPP_synth-like"/>
</dbReference>
<dbReference type="EMBL" id="LBWK01000001">
    <property type="protein sequence ID" value="KKR06408.1"/>
    <property type="molecule type" value="Genomic_DNA"/>
</dbReference>